<keyword evidence="3" id="KW-0411">Iron-sulfur</keyword>
<dbReference type="SUPFAM" id="SSF54862">
    <property type="entry name" value="4Fe-4S ferredoxins"/>
    <property type="match status" value="1"/>
</dbReference>
<evidence type="ECO:0000313" key="5">
    <source>
        <dbReference type="EMBL" id="QAZ68796.1"/>
    </source>
</evidence>
<dbReference type="PANTHER" id="PTHR43122">
    <property type="entry name" value="FERREDOXIN SUBUNIT OF PYRUVATE:FLAVODOXIN OXIDOREDUCTASE-RELATED"/>
    <property type="match status" value="1"/>
</dbReference>
<evidence type="ECO:0000259" key="4">
    <source>
        <dbReference type="PROSITE" id="PS51379"/>
    </source>
</evidence>
<dbReference type="InterPro" id="IPR017900">
    <property type="entry name" value="4Fe4S_Fe_S_CS"/>
</dbReference>
<dbReference type="OrthoDB" id="9804603at2"/>
<dbReference type="PROSITE" id="PS51379">
    <property type="entry name" value="4FE4S_FER_2"/>
    <property type="match status" value="2"/>
</dbReference>
<dbReference type="RefSeq" id="WP_129354585.1">
    <property type="nucleotide sequence ID" value="NZ_CP026538.1"/>
</dbReference>
<accession>A0A4P6HPV0</accession>
<dbReference type="AlphaFoldDB" id="A0A4P6HPV0"/>
<dbReference type="PROSITE" id="PS00198">
    <property type="entry name" value="4FE4S_FER_1"/>
    <property type="match status" value="2"/>
</dbReference>
<sequence>MSRIVIDEQRCKGCLLCVEACPKSIIVASSRFNAKGYKVAELPEASMDTCTGCASCAQMCPDVAITVWRTAKSKAKEND</sequence>
<dbReference type="Proteomes" id="UP000293296">
    <property type="component" value="Chromosome"/>
</dbReference>
<keyword evidence="6" id="KW-1185">Reference proteome</keyword>
<feature type="domain" description="4Fe-4S ferredoxin-type" evidence="4">
    <location>
        <begin position="2"/>
        <end position="31"/>
    </location>
</feature>
<dbReference type="PANTHER" id="PTHR43122:SF2">
    <property type="entry name" value="FERREDOXIN SUBUNIT OF PYRUVATE:FLAVODOXIN OXIDOREDUCTASE"/>
    <property type="match status" value="1"/>
</dbReference>
<evidence type="ECO:0000256" key="2">
    <source>
        <dbReference type="ARBA" id="ARBA00023004"/>
    </source>
</evidence>
<keyword evidence="1" id="KW-0479">Metal-binding</keyword>
<dbReference type="Gene3D" id="3.30.70.3270">
    <property type="match status" value="2"/>
</dbReference>
<dbReference type="GO" id="GO:0046872">
    <property type="term" value="F:metal ion binding"/>
    <property type="evidence" value="ECO:0007669"/>
    <property type="project" value="UniProtKB-KW"/>
</dbReference>
<evidence type="ECO:0000313" key="6">
    <source>
        <dbReference type="Proteomes" id="UP000293296"/>
    </source>
</evidence>
<dbReference type="InterPro" id="IPR017896">
    <property type="entry name" value="4Fe4S_Fe-S-bd"/>
</dbReference>
<dbReference type="KEGG" id="dcb:C3Y92_16760"/>
<dbReference type="Pfam" id="PF12838">
    <property type="entry name" value="Fer4_7"/>
    <property type="match status" value="1"/>
</dbReference>
<dbReference type="GO" id="GO:0051536">
    <property type="term" value="F:iron-sulfur cluster binding"/>
    <property type="evidence" value="ECO:0007669"/>
    <property type="project" value="UniProtKB-KW"/>
</dbReference>
<proteinExistence type="predicted"/>
<protein>
    <submittedName>
        <fullName evidence="5">(Fe-S)-binding protein</fullName>
    </submittedName>
</protein>
<organism evidence="5 6">
    <name type="scientific">Solidesulfovibrio carbinolicus</name>
    <dbReference type="NCBI Taxonomy" id="296842"/>
    <lineage>
        <taxon>Bacteria</taxon>
        <taxon>Pseudomonadati</taxon>
        <taxon>Thermodesulfobacteriota</taxon>
        <taxon>Desulfovibrionia</taxon>
        <taxon>Desulfovibrionales</taxon>
        <taxon>Desulfovibrionaceae</taxon>
        <taxon>Solidesulfovibrio</taxon>
    </lineage>
</organism>
<reference evidence="5 6" key="1">
    <citation type="submission" date="2018-02" db="EMBL/GenBank/DDBJ databases">
        <title>Genome sequence of Desulfovibrio carbinolicus DSM 3852.</title>
        <authorList>
            <person name="Wilbanks E."/>
            <person name="Skennerton C.T."/>
            <person name="Orphan V.J."/>
        </authorList>
    </citation>
    <scope>NUCLEOTIDE SEQUENCE [LARGE SCALE GENOMIC DNA]</scope>
    <source>
        <strain evidence="5 6">DSM 3852</strain>
    </source>
</reference>
<gene>
    <name evidence="5" type="ORF">C3Y92_16760</name>
</gene>
<evidence type="ECO:0000256" key="1">
    <source>
        <dbReference type="ARBA" id="ARBA00022723"/>
    </source>
</evidence>
<name>A0A4P6HPV0_9BACT</name>
<keyword evidence="2" id="KW-0408">Iron</keyword>
<evidence type="ECO:0000256" key="3">
    <source>
        <dbReference type="ARBA" id="ARBA00023014"/>
    </source>
</evidence>
<feature type="domain" description="4Fe-4S ferredoxin-type" evidence="4">
    <location>
        <begin position="41"/>
        <end position="70"/>
    </location>
</feature>
<dbReference type="EMBL" id="CP026538">
    <property type="protein sequence ID" value="QAZ68796.1"/>
    <property type="molecule type" value="Genomic_DNA"/>
</dbReference>